<dbReference type="Pfam" id="PF01797">
    <property type="entry name" value="Y1_Tnp"/>
    <property type="match status" value="1"/>
</dbReference>
<dbReference type="SUPFAM" id="SSF143422">
    <property type="entry name" value="Transposase IS200-like"/>
    <property type="match status" value="1"/>
</dbReference>
<name>A0A1G2CBZ2_9BACT</name>
<dbReference type="PANTHER" id="PTHR34322:SF2">
    <property type="entry name" value="TRANSPOSASE IS200-LIKE DOMAIN-CONTAINING PROTEIN"/>
    <property type="match status" value="1"/>
</dbReference>
<dbReference type="GO" id="GO:0004803">
    <property type="term" value="F:transposase activity"/>
    <property type="evidence" value="ECO:0007669"/>
    <property type="project" value="InterPro"/>
</dbReference>
<evidence type="ECO:0000313" key="3">
    <source>
        <dbReference type="Proteomes" id="UP000176287"/>
    </source>
</evidence>
<dbReference type="Gene3D" id="3.30.70.1290">
    <property type="entry name" value="Transposase IS200-like"/>
    <property type="match status" value="1"/>
</dbReference>
<protein>
    <recommendedName>
        <fullName evidence="1">Transposase IS200-like domain-containing protein</fullName>
    </recommendedName>
</protein>
<dbReference type="STRING" id="1798649.A3B13_02430"/>
<dbReference type="GO" id="GO:0006313">
    <property type="term" value="P:DNA transposition"/>
    <property type="evidence" value="ECO:0007669"/>
    <property type="project" value="InterPro"/>
</dbReference>
<dbReference type="InterPro" id="IPR002686">
    <property type="entry name" value="Transposase_17"/>
</dbReference>
<dbReference type="PANTHER" id="PTHR34322">
    <property type="entry name" value="TRANSPOSASE, Y1_TNP DOMAIN-CONTAINING"/>
    <property type="match status" value="1"/>
</dbReference>
<evidence type="ECO:0000259" key="1">
    <source>
        <dbReference type="SMART" id="SM01321"/>
    </source>
</evidence>
<dbReference type="SMART" id="SM01321">
    <property type="entry name" value="Y1_Tnp"/>
    <property type="match status" value="1"/>
</dbReference>
<proteinExistence type="predicted"/>
<sequence>MKKPRFVDGEIYHVYNRGVEKRKIFLDKQDHLRFIHNLFELNDENAVINTSYYLNSQSPRTPHSVTGPKERKARKLLVEILIFTLMPNHFHLLLKQKKENGIVKFMHKLGTGYTMYFNKKYERVGGLFQGRFKATVVKDESHFINLPFYIHANPLDLFHYRGSTSIMEELEKYRWSSFPDYIGNKNFPSVTSRELFLEFFGGEKEYKKAMSEWIKEREENTEKIDEVKID</sequence>
<accession>A0A1G2CBZ2</accession>
<dbReference type="EMBL" id="MHKZ01000049">
    <property type="protein sequence ID" value="OGY98923.1"/>
    <property type="molecule type" value="Genomic_DNA"/>
</dbReference>
<comment type="caution">
    <text evidence="2">The sequence shown here is derived from an EMBL/GenBank/DDBJ whole genome shotgun (WGS) entry which is preliminary data.</text>
</comment>
<reference evidence="2 3" key="1">
    <citation type="journal article" date="2016" name="Nat. Commun.">
        <title>Thousands of microbial genomes shed light on interconnected biogeochemical processes in an aquifer system.</title>
        <authorList>
            <person name="Anantharaman K."/>
            <person name="Brown C.T."/>
            <person name="Hug L.A."/>
            <person name="Sharon I."/>
            <person name="Castelle C.J."/>
            <person name="Probst A.J."/>
            <person name="Thomas B.C."/>
            <person name="Singh A."/>
            <person name="Wilkins M.J."/>
            <person name="Karaoz U."/>
            <person name="Brodie E.L."/>
            <person name="Williams K.H."/>
            <person name="Hubbard S.S."/>
            <person name="Banfield J.F."/>
        </authorList>
    </citation>
    <scope>NUCLEOTIDE SEQUENCE [LARGE SCALE GENOMIC DNA]</scope>
</reference>
<gene>
    <name evidence="2" type="ORF">A3B13_02430</name>
</gene>
<evidence type="ECO:0000313" key="2">
    <source>
        <dbReference type="EMBL" id="OGY98923.1"/>
    </source>
</evidence>
<dbReference type="Proteomes" id="UP000176287">
    <property type="component" value="Unassembled WGS sequence"/>
</dbReference>
<dbReference type="InterPro" id="IPR036515">
    <property type="entry name" value="Transposase_17_sf"/>
</dbReference>
<dbReference type="AlphaFoldDB" id="A0A1G2CBZ2"/>
<feature type="domain" description="Transposase IS200-like" evidence="1">
    <location>
        <begin position="7"/>
        <end position="153"/>
    </location>
</feature>
<dbReference type="GO" id="GO:0003677">
    <property type="term" value="F:DNA binding"/>
    <property type="evidence" value="ECO:0007669"/>
    <property type="project" value="InterPro"/>
</dbReference>
<organism evidence="2 3">
    <name type="scientific">Candidatus Liptonbacteria bacterium RIFCSPLOWO2_01_FULL_45_15</name>
    <dbReference type="NCBI Taxonomy" id="1798649"/>
    <lineage>
        <taxon>Bacteria</taxon>
        <taxon>Candidatus Liptoniibacteriota</taxon>
    </lineage>
</organism>